<feature type="compositionally biased region" description="Basic residues" evidence="7">
    <location>
        <begin position="400"/>
        <end position="410"/>
    </location>
</feature>
<evidence type="ECO:0000256" key="3">
    <source>
        <dbReference type="ARBA" id="ARBA00023015"/>
    </source>
</evidence>
<accession>A0A3N4JVL5</accession>
<proteinExistence type="inferred from homology"/>
<feature type="compositionally biased region" description="Low complexity" evidence="7">
    <location>
        <begin position="59"/>
        <end position="73"/>
    </location>
</feature>
<feature type="compositionally biased region" description="Low complexity" evidence="7">
    <location>
        <begin position="474"/>
        <end position="501"/>
    </location>
</feature>
<feature type="region of interest" description="Disordered" evidence="7">
    <location>
        <begin position="110"/>
        <end position="136"/>
    </location>
</feature>
<dbReference type="GO" id="GO:0003677">
    <property type="term" value="F:DNA binding"/>
    <property type="evidence" value="ECO:0007669"/>
    <property type="project" value="UniProtKB-KW"/>
</dbReference>
<organism evidence="8 9">
    <name type="scientific">Choiromyces venosus 120613-1</name>
    <dbReference type="NCBI Taxonomy" id="1336337"/>
    <lineage>
        <taxon>Eukaryota</taxon>
        <taxon>Fungi</taxon>
        <taxon>Dikarya</taxon>
        <taxon>Ascomycota</taxon>
        <taxon>Pezizomycotina</taxon>
        <taxon>Pezizomycetes</taxon>
        <taxon>Pezizales</taxon>
        <taxon>Tuberaceae</taxon>
        <taxon>Choiromyces</taxon>
    </lineage>
</organism>
<evidence type="ECO:0000256" key="5">
    <source>
        <dbReference type="ARBA" id="ARBA00023163"/>
    </source>
</evidence>
<feature type="compositionally biased region" description="Basic and acidic residues" evidence="7">
    <location>
        <begin position="379"/>
        <end position="399"/>
    </location>
</feature>
<dbReference type="STRING" id="1336337.A0A3N4JVL5"/>
<feature type="compositionally biased region" description="Low complexity" evidence="7">
    <location>
        <begin position="674"/>
        <end position="716"/>
    </location>
</feature>
<feature type="compositionally biased region" description="Low complexity" evidence="7">
    <location>
        <begin position="566"/>
        <end position="583"/>
    </location>
</feature>
<keyword evidence="5" id="KW-0804">Transcription</keyword>
<comment type="subcellular location">
    <subcellularLocation>
        <location evidence="1">Nucleus</location>
    </subcellularLocation>
</comment>
<evidence type="ECO:0000313" key="8">
    <source>
        <dbReference type="EMBL" id="RPB01238.1"/>
    </source>
</evidence>
<dbReference type="SUPFAM" id="SSF50916">
    <property type="entry name" value="Rap30/74 interaction domains"/>
    <property type="match status" value="1"/>
</dbReference>
<dbReference type="InterPro" id="IPR008851">
    <property type="entry name" value="TFIIF-alpha"/>
</dbReference>
<dbReference type="GO" id="GO:0005674">
    <property type="term" value="C:transcription factor TFIIF complex"/>
    <property type="evidence" value="ECO:0007669"/>
    <property type="project" value="TreeGrafter"/>
</dbReference>
<gene>
    <name evidence="8" type="ORF">L873DRAFT_1735403</name>
</gene>
<evidence type="ECO:0000256" key="1">
    <source>
        <dbReference type="ARBA" id="ARBA00004123"/>
    </source>
</evidence>
<dbReference type="PANTHER" id="PTHR13011:SF0">
    <property type="entry name" value="GENERAL TRANSCRIPTION FACTOR IIF SUBUNIT 1"/>
    <property type="match status" value="1"/>
</dbReference>
<feature type="compositionally biased region" description="Acidic residues" evidence="7">
    <location>
        <begin position="333"/>
        <end position="357"/>
    </location>
</feature>
<evidence type="ECO:0000256" key="2">
    <source>
        <dbReference type="ARBA" id="ARBA00005249"/>
    </source>
</evidence>
<dbReference type="InterPro" id="IPR011039">
    <property type="entry name" value="TFIIF_interaction"/>
</dbReference>
<dbReference type="Proteomes" id="UP000276215">
    <property type="component" value="Unassembled WGS sequence"/>
</dbReference>
<feature type="compositionally biased region" description="Basic and acidic residues" evidence="7">
    <location>
        <begin position="441"/>
        <end position="471"/>
    </location>
</feature>
<feature type="region of interest" description="Disordered" evidence="7">
    <location>
        <begin position="379"/>
        <end position="592"/>
    </location>
</feature>
<feature type="region of interest" description="Disordered" evidence="7">
    <location>
        <begin position="1"/>
        <end position="88"/>
    </location>
</feature>
<name>A0A3N4JVL5_9PEZI</name>
<reference evidence="8 9" key="1">
    <citation type="journal article" date="2018" name="Nat. Ecol. Evol.">
        <title>Pezizomycetes genomes reveal the molecular basis of ectomycorrhizal truffle lifestyle.</title>
        <authorList>
            <person name="Murat C."/>
            <person name="Payen T."/>
            <person name="Noel B."/>
            <person name="Kuo A."/>
            <person name="Morin E."/>
            <person name="Chen J."/>
            <person name="Kohler A."/>
            <person name="Krizsan K."/>
            <person name="Balestrini R."/>
            <person name="Da Silva C."/>
            <person name="Montanini B."/>
            <person name="Hainaut M."/>
            <person name="Levati E."/>
            <person name="Barry K.W."/>
            <person name="Belfiori B."/>
            <person name="Cichocki N."/>
            <person name="Clum A."/>
            <person name="Dockter R.B."/>
            <person name="Fauchery L."/>
            <person name="Guy J."/>
            <person name="Iotti M."/>
            <person name="Le Tacon F."/>
            <person name="Lindquist E.A."/>
            <person name="Lipzen A."/>
            <person name="Malagnac F."/>
            <person name="Mello A."/>
            <person name="Molinier V."/>
            <person name="Miyauchi S."/>
            <person name="Poulain J."/>
            <person name="Riccioni C."/>
            <person name="Rubini A."/>
            <person name="Sitrit Y."/>
            <person name="Splivallo R."/>
            <person name="Traeger S."/>
            <person name="Wang M."/>
            <person name="Zifcakova L."/>
            <person name="Wipf D."/>
            <person name="Zambonelli A."/>
            <person name="Paolocci F."/>
            <person name="Nowrousian M."/>
            <person name="Ottonello S."/>
            <person name="Baldrian P."/>
            <person name="Spatafora J.W."/>
            <person name="Henrissat B."/>
            <person name="Nagy L.G."/>
            <person name="Aury J.M."/>
            <person name="Wincker P."/>
            <person name="Grigoriev I.V."/>
            <person name="Bonfante P."/>
            <person name="Martin F.M."/>
        </authorList>
    </citation>
    <scope>NUCLEOTIDE SEQUENCE [LARGE SCALE GENOMIC DNA]</scope>
    <source>
        <strain evidence="8 9">120613-1</strain>
    </source>
</reference>
<dbReference type="GO" id="GO:0001096">
    <property type="term" value="F:TFIIF-class transcription factor complex binding"/>
    <property type="evidence" value="ECO:0007669"/>
    <property type="project" value="TreeGrafter"/>
</dbReference>
<dbReference type="PANTHER" id="PTHR13011">
    <property type="entry name" value="TFIIF-ALPHA"/>
    <property type="match status" value="1"/>
</dbReference>
<feature type="region of interest" description="Disordered" evidence="7">
    <location>
        <begin position="329"/>
        <end position="363"/>
    </location>
</feature>
<dbReference type="GO" id="GO:0016251">
    <property type="term" value="F:RNA polymerase II general transcription initiation factor activity"/>
    <property type="evidence" value="ECO:0007669"/>
    <property type="project" value="TreeGrafter"/>
</dbReference>
<keyword evidence="4" id="KW-0238">DNA-binding</keyword>
<feature type="compositionally biased region" description="Polar residues" evidence="7">
    <location>
        <begin position="1"/>
        <end position="14"/>
    </location>
</feature>
<feature type="compositionally biased region" description="Acidic residues" evidence="7">
    <location>
        <begin position="421"/>
        <end position="440"/>
    </location>
</feature>
<feature type="compositionally biased region" description="Pro residues" evidence="7">
    <location>
        <begin position="48"/>
        <end position="58"/>
    </location>
</feature>
<keyword evidence="6" id="KW-0539">Nucleus</keyword>
<dbReference type="AlphaFoldDB" id="A0A3N4JVL5"/>
<comment type="similarity">
    <text evidence="2">Belongs to the TFIIF alpha subunit family.</text>
</comment>
<dbReference type="GO" id="GO:0032968">
    <property type="term" value="P:positive regulation of transcription elongation by RNA polymerase II"/>
    <property type="evidence" value="ECO:0007669"/>
    <property type="project" value="InterPro"/>
</dbReference>
<sequence length="785" mass="85149">MTSPASGSAPTTGSPVPRMVARRREANSNPLVQRQKRPRAPVANRPKPATPTPTPPSAAAPAKTAASTAPSSSRAGGTIPAEDEGEWHEFKLTTTKASLLKGLRHHVMRMQSKREIDPTDPSQFTRPVRLHRRDPRAPLQGAKEEAAANQLAAANKAAEAGGKVKDEVEQAKKDAEKQANLDKIAPFGGAQKQKQKVFHKKTQQVFKSNDAEKKLRYEEFFPWFIEDFDNKNTWQGQLESSLSKGVFAMFVLEEGAFRMVPIEKWYKFQEKNRFPTMTSEEAELEMKKNARPPRWLMKRTEEKESKQRELEENARANKTLFTRKGDRLKGEADNDDLDFEDDQFADDEETPIMEGEEQENKEIEKRIKKEQLSANFFDARDERDWEKEELERKKLEEVRRKHGKKVRKALMTREGNFTYESDSDENPYDSAGEEESEGEEETARKEEEKKKEEERKKAEAAAEKEKADLRKSKTPPVATPTSSSTATPSSAAVATTVAPTSQAKSKATVGASGGVGGAHSNVANKKDKHQTGTPLPPSDKKPQLKRAGTPSHPESGTESRKKPKKNAATNNGTTTTTTGKSTTLPILGGADKKNIVKLKVAGESLSQIASSTPSPSPPPPGGVSTGSSNKKRKADMTGGARSGDERSGEMSDGPGSKKQRIKIAAGGAGGGAGRSLSPAAAAAVASRQGTPGASRAGSPAAAATANTSAPAAARGTPGPPDFITDAEIRTVLSSNPEGVTLKFIADKFKNRVRNEEVKKGLVSSLRRLSVSTDKRTYKLKEGVGA</sequence>
<keyword evidence="9" id="KW-1185">Reference proteome</keyword>
<keyword evidence="3" id="KW-0805">Transcription regulation</keyword>
<feature type="region of interest" description="Disordered" evidence="7">
    <location>
        <begin position="605"/>
        <end position="722"/>
    </location>
</feature>
<dbReference type="OrthoDB" id="76676at2759"/>
<dbReference type="EMBL" id="ML120375">
    <property type="protein sequence ID" value="RPB01238.1"/>
    <property type="molecule type" value="Genomic_DNA"/>
</dbReference>
<evidence type="ECO:0000313" key="9">
    <source>
        <dbReference type="Proteomes" id="UP000276215"/>
    </source>
</evidence>
<dbReference type="GO" id="GO:0006367">
    <property type="term" value="P:transcription initiation at RNA polymerase II promoter"/>
    <property type="evidence" value="ECO:0007669"/>
    <property type="project" value="InterPro"/>
</dbReference>
<evidence type="ECO:0000256" key="6">
    <source>
        <dbReference type="ARBA" id="ARBA00023242"/>
    </source>
</evidence>
<protein>
    <submittedName>
        <fullName evidence="8">Uncharacterized protein</fullName>
    </submittedName>
</protein>
<evidence type="ECO:0000256" key="4">
    <source>
        <dbReference type="ARBA" id="ARBA00023125"/>
    </source>
</evidence>
<evidence type="ECO:0000256" key="7">
    <source>
        <dbReference type="SAM" id="MobiDB-lite"/>
    </source>
</evidence>